<dbReference type="Proteomes" id="UP000547976">
    <property type="component" value="Unassembled WGS sequence"/>
</dbReference>
<accession>A0A8H5PTH2</accession>
<evidence type="ECO:0000256" key="1">
    <source>
        <dbReference type="SAM" id="MobiDB-lite"/>
    </source>
</evidence>
<reference evidence="2 3" key="1">
    <citation type="submission" date="2020-05" db="EMBL/GenBank/DDBJ databases">
        <title>Identification and distribution of gene clusters putatively required for synthesis of sphingolipid metabolism inhibitors in phylogenetically diverse species of the filamentous fungus Fusarium.</title>
        <authorList>
            <person name="Kim H.-S."/>
            <person name="Busman M."/>
            <person name="Brown D.W."/>
            <person name="Divon H."/>
            <person name="Uhlig S."/>
            <person name="Proctor R.H."/>
        </authorList>
    </citation>
    <scope>NUCLEOTIDE SEQUENCE [LARGE SCALE GENOMIC DNA]</scope>
    <source>
        <strain evidence="2 3">NRRL 66333</strain>
    </source>
</reference>
<name>A0A8H5PTH2_GIBSU</name>
<dbReference type="OrthoDB" id="5350472at2759"/>
<feature type="region of interest" description="Disordered" evidence="1">
    <location>
        <begin position="376"/>
        <end position="410"/>
    </location>
</feature>
<protein>
    <submittedName>
        <fullName evidence="2">Uncharacterized protein</fullName>
    </submittedName>
</protein>
<sequence length="410" mass="46890">MAPHMKFVGKELVKLYTYELEDIYLFLKAVADNPESFPIGKAAEKKERLQKTYKQILSLCPLDKTQFKEIKPDVEEENFEPRKNGTAKADPDFQPRQHIYRRLRNTGDGPEDPKIRVNFSDAWSHHYPLSLQEEKLNYWCHYDLLGLFFSLMGPAQQNSGKFNFFLPLTAVYARWCFTIGGSRKRKDFPDPPAMAMAFVEKPGHGPPPAMFQCTWGEGEESKVEFSLGASMGGQNFGGKQLPGWREHLQRARFDLLGNWNDIKNSKWTKDGKVFDFGFGTYPGNTEFGNCAETYPFIHMLGAHRKQGQERVQGLALSPSFMTDEDLWEGYSLRKIYAESQPKRDPDDDIGYKHMWSPCQNCKHLITHVNIEMLDRFRPDETPPMPADLEEGGGSDGRSDLKANGNLKILA</sequence>
<proteinExistence type="predicted"/>
<evidence type="ECO:0000313" key="2">
    <source>
        <dbReference type="EMBL" id="KAF5603160.1"/>
    </source>
</evidence>
<dbReference type="RefSeq" id="XP_036537113.1">
    <property type="nucleotide sequence ID" value="XM_036685683.1"/>
</dbReference>
<comment type="caution">
    <text evidence="2">The sequence shown here is derived from an EMBL/GenBank/DDBJ whole genome shotgun (WGS) entry which is preliminary data.</text>
</comment>
<organism evidence="2 3">
    <name type="scientific">Gibberella subglutinans</name>
    <name type="common">Fusarium subglutinans</name>
    <dbReference type="NCBI Taxonomy" id="42677"/>
    <lineage>
        <taxon>Eukaryota</taxon>
        <taxon>Fungi</taxon>
        <taxon>Dikarya</taxon>
        <taxon>Ascomycota</taxon>
        <taxon>Pezizomycotina</taxon>
        <taxon>Sordariomycetes</taxon>
        <taxon>Hypocreomycetidae</taxon>
        <taxon>Hypocreales</taxon>
        <taxon>Nectriaceae</taxon>
        <taxon>Fusarium</taxon>
        <taxon>Fusarium fujikuroi species complex</taxon>
    </lineage>
</organism>
<keyword evidence="3" id="KW-1185">Reference proteome</keyword>
<dbReference type="AlphaFoldDB" id="A0A8H5PTH2"/>
<dbReference type="GeneID" id="59320401"/>
<gene>
    <name evidence="2" type="ORF">FSUBG_7383</name>
</gene>
<evidence type="ECO:0000313" key="3">
    <source>
        <dbReference type="Proteomes" id="UP000547976"/>
    </source>
</evidence>
<dbReference type="EMBL" id="JAAOAV010000093">
    <property type="protein sequence ID" value="KAF5603160.1"/>
    <property type="molecule type" value="Genomic_DNA"/>
</dbReference>